<keyword evidence="1" id="KW-0472">Membrane</keyword>
<keyword evidence="1" id="KW-0812">Transmembrane</keyword>
<reference evidence="3" key="1">
    <citation type="submission" date="2022-11" db="UniProtKB">
        <authorList>
            <consortium name="WormBaseParasite"/>
        </authorList>
    </citation>
    <scope>IDENTIFICATION</scope>
</reference>
<organism evidence="2 3">
    <name type="scientific">Ditylenchus dipsaci</name>
    <dbReference type="NCBI Taxonomy" id="166011"/>
    <lineage>
        <taxon>Eukaryota</taxon>
        <taxon>Metazoa</taxon>
        <taxon>Ecdysozoa</taxon>
        <taxon>Nematoda</taxon>
        <taxon>Chromadorea</taxon>
        <taxon>Rhabditida</taxon>
        <taxon>Tylenchina</taxon>
        <taxon>Tylenchomorpha</taxon>
        <taxon>Sphaerularioidea</taxon>
        <taxon>Anguinidae</taxon>
        <taxon>Anguininae</taxon>
        <taxon>Ditylenchus</taxon>
    </lineage>
</organism>
<proteinExistence type="predicted"/>
<evidence type="ECO:0000256" key="1">
    <source>
        <dbReference type="SAM" id="Phobius"/>
    </source>
</evidence>
<feature type="transmembrane region" description="Helical" evidence="1">
    <location>
        <begin position="98"/>
        <end position="118"/>
    </location>
</feature>
<name>A0A915EAE1_9BILA</name>
<protein>
    <submittedName>
        <fullName evidence="3">Uncharacterized protein</fullName>
    </submittedName>
</protein>
<sequence>MKKFKHKFPSSILLNSIIASIDTSNASVQAPYSNSHKVAPCVTQELEDLAMMQRYICPSKTVTGAGSGTLLINQANADATLSFGQPSSFDPFPFSSQFLLIIVPLGLLTLILVLIILCRKCSKSSI</sequence>
<evidence type="ECO:0000313" key="3">
    <source>
        <dbReference type="WBParaSite" id="jg4245"/>
    </source>
</evidence>
<dbReference type="AlphaFoldDB" id="A0A915EAE1"/>
<keyword evidence="1" id="KW-1133">Transmembrane helix</keyword>
<accession>A0A915EAE1</accession>
<dbReference type="Proteomes" id="UP000887574">
    <property type="component" value="Unplaced"/>
</dbReference>
<keyword evidence="2" id="KW-1185">Reference proteome</keyword>
<dbReference type="WBParaSite" id="jg4245">
    <property type="protein sequence ID" value="jg4245"/>
    <property type="gene ID" value="jg4245"/>
</dbReference>
<evidence type="ECO:0000313" key="2">
    <source>
        <dbReference type="Proteomes" id="UP000887574"/>
    </source>
</evidence>